<sequence length="137" mass="15683">MKDLKQLFDGFDLSDEFKERSAETFRKAVQESIDQHKAELQQTFDKQLSEMKNDLYKEFLAENIFEIARLKKERKLLETEAANVAGSDGGKVHAKAKEKVTAKTTDRDGKAIIKPKDAEKKKDEAKENLAEGKVFKF</sequence>
<dbReference type="GO" id="GO:0016740">
    <property type="term" value="F:transferase activity"/>
    <property type="evidence" value="ECO:0007669"/>
    <property type="project" value="UniProtKB-KW"/>
</dbReference>
<dbReference type="EMBL" id="FPLD01000131">
    <property type="protein sequence ID" value="SGZ17459.1"/>
    <property type="molecule type" value="Genomic_DNA"/>
</dbReference>
<dbReference type="Proteomes" id="UP000183794">
    <property type="component" value="Unassembled WGS sequence"/>
</dbReference>
<dbReference type="AlphaFoldDB" id="A0A1L0C9U0"/>
<evidence type="ECO:0000256" key="1">
    <source>
        <dbReference type="SAM" id="Coils"/>
    </source>
</evidence>
<keyword evidence="3" id="KW-0808">Transferase</keyword>
<evidence type="ECO:0000313" key="3">
    <source>
        <dbReference type="EMBL" id="SGZ17459.1"/>
    </source>
</evidence>
<proteinExistence type="predicted"/>
<evidence type="ECO:0000256" key="2">
    <source>
        <dbReference type="SAM" id="MobiDB-lite"/>
    </source>
</evidence>
<feature type="region of interest" description="Disordered" evidence="2">
    <location>
        <begin position="87"/>
        <end position="125"/>
    </location>
</feature>
<accession>A0A1L0C9U0</accession>
<organism evidence="3 4">
    <name type="scientific">Moritella viscosa</name>
    <dbReference type="NCBI Taxonomy" id="80854"/>
    <lineage>
        <taxon>Bacteria</taxon>
        <taxon>Pseudomonadati</taxon>
        <taxon>Pseudomonadota</taxon>
        <taxon>Gammaproteobacteria</taxon>
        <taxon>Alteromonadales</taxon>
        <taxon>Moritellaceae</taxon>
        <taxon>Moritella</taxon>
    </lineage>
</organism>
<gene>
    <name evidence="3" type="ORF">NVI5450_4523</name>
</gene>
<feature type="coiled-coil region" evidence="1">
    <location>
        <begin position="26"/>
        <end position="87"/>
    </location>
</feature>
<protein>
    <submittedName>
        <fullName evidence="3">Glycosyltransferase involved in cell wall biogenesis-like protein</fullName>
    </submittedName>
</protein>
<feature type="compositionally biased region" description="Basic and acidic residues" evidence="2">
    <location>
        <begin position="95"/>
        <end position="125"/>
    </location>
</feature>
<reference evidence="3 4" key="1">
    <citation type="submission" date="2016-11" db="EMBL/GenBank/DDBJ databases">
        <authorList>
            <person name="Jaros S."/>
            <person name="Januszkiewicz K."/>
            <person name="Wedrychowicz H."/>
        </authorList>
    </citation>
    <scope>NUCLEOTIDE SEQUENCE [LARGE SCALE GENOMIC DNA]</scope>
    <source>
        <strain evidence="3">NVI 5450</strain>
    </source>
</reference>
<name>A0A1L0C9U0_9GAMM</name>
<evidence type="ECO:0000313" key="4">
    <source>
        <dbReference type="Proteomes" id="UP000183794"/>
    </source>
</evidence>
<dbReference type="RefSeq" id="WP_075518557.1">
    <property type="nucleotide sequence ID" value="NZ_FPLD01000131.1"/>
</dbReference>
<keyword evidence="1" id="KW-0175">Coiled coil</keyword>